<dbReference type="GO" id="GO:0005737">
    <property type="term" value="C:cytoplasm"/>
    <property type="evidence" value="ECO:0007669"/>
    <property type="project" value="UniProtKB-SubCell"/>
</dbReference>
<accession>A0AA48HGJ8</accession>
<dbReference type="InterPro" id="IPR009671">
    <property type="entry name" value="RraB_dom"/>
</dbReference>
<dbReference type="Gene3D" id="3.30.70.970">
    <property type="entry name" value="RraB-like"/>
    <property type="match status" value="1"/>
</dbReference>
<feature type="domain" description="Regulator of ribonuclease activity B" evidence="3">
    <location>
        <begin position="13"/>
        <end position="113"/>
    </location>
</feature>
<dbReference type="RefSeq" id="WP_338290816.1">
    <property type="nucleotide sequence ID" value="NZ_AP027272.1"/>
</dbReference>
<comment type="function">
    <text evidence="2">Globally modulates RNA abundance by binding to RNase E (Rne) and regulating its endonucleolytic activity. Can modulate Rne action in a substrate-dependent manner by altering the composition of the degradosome.</text>
</comment>
<keyword evidence="1 2" id="KW-0963">Cytoplasm</keyword>
<dbReference type="NCBIfam" id="NF008393">
    <property type="entry name" value="PRK11191.1"/>
    <property type="match status" value="1"/>
</dbReference>
<dbReference type="EMBL" id="AP027272">
    <property type="protein sequence ID" value="BDX04929.1"/>
    <property type="molecule type" value="Genomic_DNA"/>
</dbReference>
<dbReference type="Proteomes" id="UP001333710">
    <property type="component" value="Chromosome"/>
</dbReference>
<organism evidence="4 5">
    <name type="scientific">Planctobacterium marinum</name>
    <dbReference type="NCBI Taxonomy" id="1631968"/>
    <lineage>
        <taxon>Bacteria</taxon>
        <taxon>Pseudomonadati</taxon>
        <taxon>Pseudomonadota</taxon>
        <taxon>Gammaproteobacteria</taxon>
        <taxon>Alteromonadales</taxon>
        <taxon>Alteromonadaceae</taxon>
        <taxon>Planctobacterium</taxon>
    </lineage>
</organism>
<evidence type="ECO:0000256" key="2">
    <source>
        <dbReference type="HAMAP-Rule" id="MF_01888"/>
    </source>
</evidence>
<protein>
    <recommendedName>
        <fullName evidence="2">Regulator of ribonuclease activity B</fullName>
    </recommendedName>
</protein>
<comment type="similarity">
    <text evidence="2">Belongs to the RraB family.</text>
</comment>
<reference evidence="4" key="1">
    <citation type="submission" date="2023-01" db="EMBL/GenBank/DDBJ databases">
        <title>Complete genome sequence of Planctobacterium marinum strain Dej080120_11.</title>
        <authorList>
            <person name="Ueki S."/>
            <person name="Maruyama F."/>
        </authorList>
    </citation>
    <scope>NUCLEOTIDE SEQUENCE</scope>
    <source>
        <strain evidence="4">Dej080120_11</strain>
    </source>
</reference>
<gene>
    <name evidence="2 4" type="primary">rraB</name>
    <name evidence="4" type="ORF">MACH26_04500</name>
</gene>
<sequence>MPHSNSLQDWYQFNEEIVEALTNDGSAVDKPHIIEHHIASKDFELLEKAAVDAYKAGFDVTDAEELVLDDGDELFSFDAIIERKLDLELINADTDKLVSIAEKHKVFYDGWGTYFVE</sequence>
<comment type="subunit">
    <text evidence="2">Interacts with the C-terminal region of Rne.</text>
</comment>
<proteinExistence type="inferred from homology"/>
<dbReference type="HAMAP" id="MF_01888">
    <property type="entry name" value="RraB"/>
    <property type="match status" value="1"/>
</dbReference>
<comment type="subcellular location">
    <subcellularLocation>
        <location evidence="2">Cytoplasm</location>
    </subcellularLocation>
</comment>
<dbReference type="GO" id="GO:0060698">
    <property type="term" value="F:endoribonuclease inhibitor activity"/>
    <property type="evidence" value="ECO:0007669"/>
    <property type="project" value="UniProtKB-UniRule"/>
</dbReference>
<evidence type="ECO:0000313" key="4">
    <source>
        <dbReference type="EMBL" id="BDX04929.1"/>
    </source>
</evidence>
<dbReference type="PIRSF" id="PIRSF018193">
    <property type="entry name" value="UCP018193"/>
    <property type="match status" value="1"/>
</dbReference>
<evidence type="ECO:0000256" key="1">
    <source>
        <dbReference type="ARBA" id="ARBA00022490"/>
    </source>
</evidence>
<dbReference type="Pfam" id="PF06877">
    <property type="entry name" value="RraB"/>
    <property type="match status" value="1"/>
</dbReference>
<dbReference type="InterPro" id="IPR036701">
    <property type="entry name" value="RraB-like_sf"/>
</dbReference>
<dbReference type="AlphaFoldDB" id="A0AA48HGJ8"/>
<keyword evidence="5" id="KW-1185">Reference proteome</keyword>
<dbReference type="SUPFAM" id="SSF89946">
    <property type="entry name" value="Hypothetical protein VC0424"/>
    <property type="match status" value="1"/>
</dbReference>
<evidence type="ECO:0000259" key="3">
    <source>
        <dbReference type="Pfam" id="PF06877"/>
    </source>
</evidence>
<dbReference type="KEGG" id="pmaw:MACH26_04500"/>
<dbReference type="GO" id="GO:0019899">
    <property type="term" value="F:enzyme binding"/>
    <property type="evidence" value="ECO:0007669"/>
    <property type="project" value="UniProtKB-UniRule"/>
</dbReference>
<evidence type="ECO:0000313" key="5">
    <source>
        <dbReference type="Proteomes" id="UP001333710"/>
    </source>
</evidence>
<name>A0AA48HGJ8_9ALTE</name>
<dbReference type="InterPro" id="IPR016716">
    <property type="entry name" value="RraB"/>
</dbReference>